<reference evidence="12" key="1">
    <citation type="submission" date="2023-06" db="EMBL/GenBank/DDBJ databases">
        <title>Genomic analysis of the entomopathogenic nematode Steinernema hermaphroditum.</title>
        <authorList>
            <person name="Schwarz E.M."/>
            <person name="Heppert J.K."/>
            <person name="Baniya A."/>
            <person name="Schwartz H.T."/>
            <person name="Tan C.-H."/>
            <person name="Antoshechkin I."/>
            <person name="Sternberg P.W."/>
            <person name="Goodrich-Blair H."/>
            <person name="Dillman A.R."/>
        </authorList>
    </citation>
    <scope>NUCLEOTIDE SEQUENCE</scope>
    <source>
        <strain evidence="12">PS9179</strain>
        <tissue evidence="12">Whole animal</tissue>
    </source>
</reference>
<evidence type="ECO:0000256" key="2">
    <source>
        <dbReference type="ARBA" id="ARBA00022475"/>
    </source>
</evidence>
<keyword evidence="7" id="KW-0675">Receptor</keyword>
<dbReference type="Gene3D" id="1.20.1070.10">
    <property type="entry name" value="Rhodopsin 7-helix transmembrane proteins"/>
    <property type="match status" value="1"/>
</dbReference>
<feature type="transmembrane region" description="Helical" evidence="10">
    <location>
        <begin position="179"/>
        <end position="202"/>
    </location>
</feature>
<feature type="transmembrane region" description="Helical" evidence="10">
    <location>
        <begin position="254"/>
        <end position="278"/>
    </location>
</feature>
<evidence type="ECO:0000256" key="4">
    <source>
        <dbReference type="ARBA" id="ARBA00022989"/>
    </source>
</evidence>
<evidence type="ECO:0000256" key="10">
    <source>
        <dbReference type="SAM" id="Phobius"/>
    </source>
</evidence>
<keyword evidence="3 10" id="KW-0812">Transmembrane</keyword>
<dbReference type="PANTHER" id="PTHR24246">
    <property type="entry name" value="OLFACTORY RECEPTOR AND ADENOSINE RECEPTOR"/>
    <property type="match status" value="1"/>
</dbReference>
<feature type="transmembrane region" description="Helical" evidence="10">
    <location>
        <begin position="130"/>
        <end position="154"/>
    </location>
</feature>
<evidence type="ECO:0000313" key="12">
    <source>
        <dbReference type="EMBL" id="KAK0424348.1"/>
    </source>
</evidence>
<dbReference type="GO" id="GO:0004930">
    <property type="term" value="F:G protein-coupled receptor activity"/>
    <property type="evidence" value="ECO:0007669"/>
    <property type="project" value="UniProtKB-KW"/>
</dbReference>
<proteinExistence type="predicted"/>
<name>A0AA39IJJ6_9BILA</name>
<gene>
    <name evidence="12" type="ORF">QR680_008625</name>
</gene>
<dbReference type="AlphaFoldDB" id="A0AA39IJJ6"/>
<evidence type="ECO:0000256" key="7">
    <source>
        <dbReference type="ARBA" id="ARBA00023170"/>
    </source>
</evidence>
<sequence length="320" mass="35619">MPMGAIDEHVAVSCFRIFIWIAAVSGNTLILFIVFAQRNLRKKGANLLFAQLSIADFITGTESGVRGLSIVLFNAFNYHDYTKRLCLYLGIPGLLGIHMSQLTMLAIAVDRLLCIKFPILYRNLFQETMTFAFIRFSVCFGFSAAMTGVAFVGIGQRGDDRIAVCSTGRSLAPWYAQHYWVFLACFFTLFIYAIYIAIYVLFTRQQSSSFGNSAVQKAIFITMTAVLVSYFFFWCIPNVLYVVFKNIGLSETVLGYNSSLIGLLSGVNSATNVLIYGWKHPELRGHMRRVLKGEKASIVTATASRPSMSHLAPATHVTHA</sequence>
<evidence type="ECO:0000256" key="8">
    <source>
        <dbReference type="ARBA" id="ARBA00023180"/>
    </source>
</evidence>
<comment type="caution">
    <text evidence="12">The sequence shown here is derived from an EMBL/GenBank/DDBJ whole genome shotgun (WGS) entry which is preliminary data.</text>
</comment>
<evidence type="ECO:0000313" key="13">
    <source>
        <dbReference type="Proteomes" id="UP001175271"/>
    </source>
</evidence>
<dbReference type="InterPro" id="IPR019424">
    <property type="entry name" value="7TM_GPCR_Srsx"/>
</dbReference>
<dbReference type="SMART" id="SM01381">
    <property type="entry name" value="7TM_GPCR_Srsx"/>
    <property type="match status" value="1"/>
</dbReference>
<protein>
    <recommendedName>
        <fullName evidence="11">G-protein coupled receptors family 1 profile domain-containing protein</fullName>
    </recommendedName>
</protein>
<dbReference type="PRINTS" id="PR00237">
    <property type="entry name" value="GPCRRHODOPSN"/>
</dbReference>
<evidence type="ECO:0000256" key="6">
    <source>
        <dbReference type="ARBA" id="ARBA00023136"/>
    </source>
</evidence>
<keyword evidence="8" id="KW-0325">Glycoprotein</keyword>
<dbReference type="Pfam" id="PF10320">
    <property type="entry name" value="7TM_GPCR_Srsx"/>
    <property type="match status" value="1"/>
</dbReference>
<feature type="transmembrane region" description="Helical" evidence="10">
    <location>
        <begin position="87"/>
        <end position="109"/>
    </location>
</feature>
<evidence type="ECO:0000256" key="5">
    <source>
        <dbReference type="ARBA" id="ARBA00023040"/>
    </source>
</evidence>
<accession>A0AA39IJJ6</accession>
<dbReference type="InterPro" id="IPR017452">
    <property type="entry name" value="GPCR_Rhodpsn_7TM"/>
</dbReference>
<evidence type="ECO:0000256" key="1">
    <source>
        <dbReference type="ARBA" id="ARBA00004651"/>
    </source>
</evidence>
<feature type="transmembrane region" description="Helical" evidence="10">
    <location>
        <begin position="17"/>
        <end position="36"/>
    </location>
</feature>
<feature type="domain" description="G-protein coupled receptors family 1 profile" evidence="11">
    <location>
        <begin position="26"/>
        <end position="276"/>
    </location>
</feature>
<dbReference type="SUPFAM" id="SSF81321">
    <property type="entry name" value="Family A G protein-coupled receptor-like"/>
    <property type="match status" value="1"/>
</dbReference>
<keyword evidence="9" id="KW-0807">Transducer</keyword>
<keyword evidence="6 10" id="KW-0472">Membrane</keyword>
<keyword evidence="5" id="KW-0297">G-protein coupled receptor</keyword>
<dbReference type="Proteomes" id="UP001175271">
    <property type="component" value="Unassembled WGS sequence"/>
</dbReference>
<dbReference type="CDD" id="cd00637">
    <property type="entry name" value="7tm_classA_rhodopsin-like"/>
    <property type="match status" value="1"/>
</dbReference>
<dbReference type="PANTHER" id="PTHR24246:SF27">
    <property type="entry name" value="ADENOSINE RECEPTOR, ISOFORM A"/>
    <property type="match status" value="1"/>
</dbReference>
<evidence type="ECO:0000259" key="11">
    <source>
        <dbReference type="PROSITE" id="PS50262"/>
    </source>
</evidence>
<feature type="transmembrane region" description="Helical" evidence="10">
    <location>
        <begin position="214"/>
        <end position="234"/>
    </location>
</feature>
<dbReference type="GO" id="GO:0005886">
    <property type="term" value="C:plasma membrane"/>
    <property type="evidence" value="ECO:0007669"/>
    <property type="project" value="UniProtKB-SubCell"/>
</dbReference>
<organism evidence="12 13">
    <name type="scientific">Steinernema hermaphroditum</name>
    <dbReference type="NCBI Taxonomy" id="289476"/>
    <lineage>
        <taxon>Eukaryota</taxon>
        <taxon>Metazoa</taxon>
        <taxon>Ecdysozoa</taxon>
        <taxon>Nematoda</taxon>
        <taxon>Chromadorea</taxon>
        <taxon>Rhabditida</taxon>
        <taxon>Tylenchina</taxon>
        <taxon>Panagrolaimomorpha</taxon>
        <taxon>Strongyloidoidea</taxon>
        <taxon>Steinernematidae</taxon>
        <taxon>Steinernema</taxon>
    </lineage>
</organism>
<keyword evidence="2" id="KW-1003">Cell membrane</keyword>
<dbReference type="InterPro" id="IPR000276">
    <property type="entry name" value="GPCR_Rhodpsn"/>
</dbReference>
<evidence type="ECO:0000256" key="3">
    <source>
        <dbReference type="ARBA" id="ARBA00022692"/>
    </source>
</evidence>
<dbReference type="PROSITE" id="PS50262">
    <property type="entry name" value="G_PROTEIN_RECEP_F1_2"/>
    <property type="match status" value="1"/>
</dbReference>
<evidence type="ECO:0000256" key="9">
    <source>
        <dbReference type="ARBA" id="ARBA00023224"/>
    </source>
</evidence>
<keyword evidence="13" id="KW-1185">Reference proteome</keyword>
<dbReference type="EMBL" id="JAUCMV010000001">
    <property type="protein sequence ID" value="KAK0424348.1"/>
    <property type="molecule type" value="Genomic_DNA"/>
</dbReference>
<keyword evidence="4 10" id="KW-1133">Transmembrane helix</keyword>
<comment type="subcellular location">
    <subcellularLocation>
        <location evidence="1">Cell membrane</location>
        <topology evidence="1">Multi-pass membrane protein</topology>
    </subcellularLocation>
</comment>